<dbReference type="Gene3D" id="1.10.260.40">
    <property type="entry name" value="lambda repressor-like DNA-binding domains"/>
    <property type="match status" value="1"/>
</dbReference>
<keyword evidence="4" id="KW-1185">Reference proteome</keyword>
<proteinExistence type="predicted"/>
<dbReference type="Proteomes" id="UP001221519">
    <property type="component" value="Chromosome"/>
</dbReference>
<gene>
    <name evidence="3" type="ORF">PUW25_24895</name>
</gene>
<organism evidence="3 4">
    <name type="scientific">Paenibacillus urinalis</name>
    <dbReference type="NCBI Taxonomy" id="521520"/>
    <lineage>
        <taxon>Bacteria</taxon>
        <taxon>Bacillati</taxon>
        <taxon>Bacillota</taxon>
        <taxon>Bacilli</taxon>
        <taxon>Bacillales</taxon>
        <taxon>Paenibacillaceae</taxon>
        <taxon>Paenibacillus</taxon>
    </lineage>
</organism>
<evidence type="ECO:0000256" key="1">
    <source>
        <dbReference type="ARBA" id="ARBA00023125"/>
    </source>
</evidence>
<sequence length="122" mass="13788">MSAFLQLVGARIRQLRLLRGMSQAKLAEAADLQVSYIGGVERGERNISLNTLEKIASALEVEPIEALKFGQLDEVEGVTEKHHILSMHLSLLEERSLAEVKLVHRITKDMISTYNELEKEKY</sequence>
<dbReference type="Pfam" id="PF01381">
    <property type="entry name" value="HTH_3"/>
    <property type="match status" value="1"/>
</dbReference>
<keyword evidence="1" id="KW-0238">DNA-binding</keyword>
<dbReference type="RefSeq" id="WP_274337817.1">
    <property type="nucleotide sequence ID" value="NZ_CP118106.1"/>
</dbReference>
<dbReference type="PROSITE" id="PS50943">
    <property type="entry name" value="HTH_CROC1"/>
    <property type="match status" value="1"/>
</dbReference>
<dbReference type="SMART" id="SM00530">
    <property type="entry name" value="HTH_XRE"/>
    <property type="match status" value="1"/>
</dbReference>
<protein>
    <submittedName>
        <fullName evidence="3">Helix-turn-helix transcriptional regulator</fullName>
    </submittedName>
</protein>
<dbReference type="PANTHER" id="PTHR46797">
    <property type="entry name" value="HTH-TYPE TRANSCRIPTIONAL REGULATOR"/>
    <property type="match status" value="1"/>
</dbReference>
<dbReference type="InterPro" id="IPR010982">
    <property type="entry name" value="Lambda_DNA-bd_dom_sf"/>
</dbReference>
<evidence type="ECO:0000313" key="3">
    <source>
        <dbReference type="EMBL" id="WDI02385.1"/>
    </source>
</evidence>
<dbReference type="PANTHER" id="PTHR46797:SF24">
    <property type="entry name" value="DNA-BINDING PHAGE PROTEIN"/>
    <property type="match status" value="1"/>
</dbReference>
<dbReference type="CDD" id="cd00093">
    <property type="entry name" value="HTH_XRE"/>
    <property type="match status" value="1"/>
</dbReference>
<dbReference type="InterPro" id="IPR050807">
    <property type="entry name" value="TransReg_Diox_bact_type"/>
</dbReference>
<feature type="domain" description="HTH cro/C1-type" evidence="2">
    <location>
        <begin position="12"/>
        <end position="67"/>
    </location>
</feature>
<dbReference type="InterPro" id="IPR001387">
    <property type="entry name" value="Cro/C1-type_HTH"/>
</dbReference>
<dbReference type="EMBL" id="CP118108">
    <property type="protein sequence ID" value="WDI02385.1"/>
    <property type="molecule type" value="Genomic_DNA"/>
</dbReference>
<reference evidence="3 4" key="1">
    <citation type="submission" date="2023-02" db="EMBL/GenBank/DDBJ databases">
        <title>Pathogen: clinical or host-associated sample.</title>
        <authorList>
            <person name="Hergert J."/>
            <person name="Casey R."/>
            <person name="Wagner J."/>
            <person name="Young E.L."/>
            <person name="Oakeson K.F."/>
        </authorList>
    </citation>
    <scope>NUCLEOTIDE SEQUENCE [LARGE SCALE GENOMIC DNA]</scope>
    <source>
        <strain evidence="3 4">2022CK-00829</strain>
    </source>
</reference>
<evidence type="ECO:0000313" key="4">
    <source>
        <dbReference type="Proteomes" id="UP001221519"/>
    </source>
</evidence>
<accession>A0ABY7XFF3</accession>
<name>A0ABY7XFF3_9BACL</name>
<evidence type="ECO:0000259" key="2">
    <source>
        <dbReference type="PROSITE" id="PS50943"/>
    </source>
</evidence>
<dbReference type="SUPFAM" id="SSF47413">
    <property type="entry name" value="lambda repressor-like DNA-binding domains"/>
    <property type="match status" value="1"/>
</dbReference>